<keyword evidence="19" id="KW-1185">Reference proteome</keyword>
<dbReference type="RefSeq" id="WP_345655357.1">
    <property type="nucleotide sequence ID" value="NZ_BAABEP010000090.1"/>
</dbReference>
<evidence type="ECO:0000256" key="5">
    <source>
        <dbReference type="ARBA" id="ARBA00022741"/>
    </source>
</evidence>
<evidence type="ECO:0000256" key="4">
    <source>
        <dbReference type="ARBA" id="ARBA00022737"/>
    </source>
</evidence>
<evidence type="ECO:0000256" key="9">
    <source>
        <dbReference type="ARBA" id="ARBA00022833"/>
    </source>
</evidence>
<keyword evidence="3" id="KW-0479">Metal-binding</keyword>
<evidence type="ECO:0000256" key="14">
    <source>
        <dbReference type="ARBA" id="ARBA00038000"/>
    </source>
</evidence>
<dbReference type="SUPFAM" id="SSF52540">
    <property type="entry name" value="P-loop containing nucleoside triphosphate hydrolases"/>
    <property type="match status" value="2"/>
</dbReference>
<organism evidence="18 19">
    <name type="scientific">Streptomyces tremellae</name>
    <dbReference type="NCBI Taxonomy" id="1124239"/>
    <lineage>
        <taxon>Bacteria</taxon>
        <taxon>Bacillati</taxon>
        <taxon>Actinomycetota</taxon>
        <taxon>Actinomycetes</taxon>
        <taxon>Kitasatosporales</taxon>
        <taxon>Streptomycetaceae</taxon>
        <taxon>Streptomyces</taxon>
    </lineage>
</organism>
<reference evidence="19" key="1">
    <citation type="journal article" date="2019" name="Int. J. Syst. Evol. Microbiol.">
        <title>The Global Catalogue of Microorganisms (GCM) 10K type strain sequencing project: providing services to taxonomists for standard genome sequencing and annotation.</title>
        <authorList>
            <consortium name="The Broad Institute Genomics Platform"/>
            <consortium name="The Broad Institute Genome Sequencing Center for Infectious Disease"/>
            <person name="Wu L."/>
            <person name="Ma J."/>
        </authorList>
    </citation>
    <scope>NUCLEOTIDE SEQUENCE [LARGE SCALE GENOMIC DNA]</scope>
    <source>
        <strain evidence="19">JCM 30846</strain>
    </source>
</reference>
<dbReference type="InterPro" id="IPR017871">
    <property type="entry name" value="ABC_transporter-like_CS"/>
</dbReference>
<evidence type="ECO:0000256" key="1">
    <source>
        <dbReference type="ARBA" id="ARBA00004496"/>
    </source>
</evidence>
<keyword evidence="8" id="KW-0863">Zinc-finger</keyword>
<dbReference type="PROSITE" id="PS50893">
    <property type="entry name" value="ABC_TRANSPORTER_2"/>
    <property type="match status" value="1"/>
</dbReference>
<evidence type="ECO:0000256" key="13">
    <source>
        <dbReference type="ARBA" id="ARBA00023204"/>
    </source>
</evidence>
<dbReference type="Gene3D" id="3.40.50.300">
    <property type="entry name" value="P-loop containing nucleotide triphosphate hydrolases"/>
    <property type="match status" value="2"/>
</dbReference>
<dbReference type="EMBL" id="BAABEP010000090">
    <property type="protein sequence ID" value="GAA3760981.1"/>
    <property type="molecule type" value="Genomic_DNA"/>
</dbReference>
<keyword evidence="13" id="KW-0234">DNA repair</keyword>
<keyword evidence="6" id="KW-0227">DNA damage</keyword>
<keyword evidence="9" id="KW-0862">Zinc</keyword>
<evidence type="ECO:0000256" key="12">
    <source>
        <dbReference type="ARBA" id="ARBA00023125"/>
    </source>
</evidence>
<comment type="caution">
    <text evidence="18">The sequence shown here is derived from an EMBL/GenBank/DDBJ whole genome shotgun (WGS) entry which is preliminary data.</text>
</comment>
<keyword evidence="4" id="KW-0677">Repeat</keyword>
<evidence type="ECO:0000256" key="7">
    <source>
        <dbReference type="ARBA" id="ARBA00022769"/>
    </source>
</evidence>
<accession>A0ABP7GB29</accession>
<dbReference type="Pfam" id="PF17755">
    <property type="entry name" value="UvrA_DNA-bind"/>
    <property type="match status" value="1"/>
</dbReference>
<gene>
    <name evidence="18" type="ORF">GCM10023082_63880</name>
</gene>
<keyword evidence="12" id="KW-0238">DNA-binding</keyword>
<keyword evidence="5" id="KW-0547">Nucleotide-binding</keyword>
<dbReference type="InterPro" id="IPR041552">
    <property type="entry name" value="UvrA_DNA-bd"/>
</dbReference>
<sequence>MTDAAAPAPKEPSSVQADVRVMGAREHNLKDVDLTVPRDATVVFTGVSGSGKSSLAFGTLYAESQRRYLESVAPYARRLIDQAGVPDVDSITGMPPAVALQQQRGGRSARSSVGSITTLSSLVRMLYSRAGDYPGDQPMLYAEDFSANTVQGACPHCHGIGRVYEVPEQKMVPDPSLTIRERAIASWPTAWHGHQLRDVLVALGYDVDVPWKNLPKNHRDWILYTDETPSVPVHSRLTLGEARAAIEAGEEPSYQGTFVGARRYVLDTFANTKSASMKRRVAQFLDAAPCPSCHGKRLKPEALTVTFEGLDIADFSSLPLRELASLLEGAVADASQHAGATGTTAARGEVLDADARRQAVQQRVAAGGSAHAAAPDVRRTPNRSAEKLATTARLGAELLDRLRPVIDLGLGYLSLDRTTPTLSGGELQRLRLATQLTSELFGVVYVLDEPSAGLHPQDVTALLGILDGLKRRGNSLFVVEHSVDVMRHADWLVDIGPGAGERGGRIIYSGPTDGLADVEESVTRGYLFGGSGLDPRSPRRPRAWVELTGITLNNLQDVSVSIPMGALTAVTGVSGSGKSSLVSQALPALLTERLGRAVPVDEAPEGDELLLDDSPGRLEGALEGDLTGVRRVVSIDQKPIGRTPRSNVATYTGLFDHVRRRFAQTPEARSRGYKPGRFSFNVTSGRCPTCEGEGSVMVELLFLPSVYTECPDCHGTRYKASTLEITWHDRNIAEILAMSVEEAHAFFDGEEEIMRSLSALIDVGLGYLRLGQPATELSGGEAQRVKLASELQRAQRGDTLYVLDEPTSGLHCADTDRLVAHLQTLVEAGNTVVMVELDMRVVAAADHVIDLGPGAGEDGGTVVSSGTPTQVAERGVGASAKYLTAALEESAARQRPA</sequence>
<dbReference type="Gene3D" id="1.20.1580.10">
    <property type="entry name" value="ABC transporter ATPase like domain"/>
    <property type="match status" value="2"/>
</dbReference>
<protein>
    <recommendedName>
        <fullName evidence="15">UvrABC system protein A</fullName>
    </recommendedName>
    <alternativeName>
        <fullName evidence="16">Excinuclease ABC subunit A</fullName>
    </alternativeName>
</protein>
<dbReference type="Proteomes" id="UP001499884">
    <property type="component" value="Unassembled WGS sequence"/>
</dbReference>
<evidence type="ECO:0000256" key="2">
    <source>
        <dbReference type="ARBA" id="ARBA00022490"/>
    </source>
</evidence>
<evidence type="ECO:0000256" key="6">
    <source>
        <dbReference type="ARBA" id="ARBA00022763"/>
    </source>
</evidence>
<name>A0ABP7GB29_9ACTN</name>
<dbReference type="PANTHER" id="PTHR43152:SF1">
    <property type="entry name" value="UVRA PROTEIN"/>
    <property type="match status" value="1"/>
</dbReference>
<dbReference type="PANTHER" id="PTHR43152">
    <property type="entry name" value="UVRABC SYSTEM PROTEIN A"/>
    <property type="match status" value="1"/>
</dbReference>
<keyword evidence="7" id="KW-0228">DNA excision</keyword>
<dbReference type="InterPro" id="IPR027417">
    <property type="entry name" value="P-loop_NTPase"/>
</dbReference>
<comment type="subcellular location">
    <subcellularLocation>
        <location evidence="1">Cytoplasm</location>
    </subcellularLocation>
</comment>
<evidence type="ECO:0000313" key="18">
    <source>
        <dbReference type="EMBL" id="GAA3760981.1"/>
    </source>
</evidence>
<evidence type="ECO:0000256" key="8">
    <source>
        <dbReference type="ARBA" id="ARBA00022771"/>
    </source>
</evidence>
<keyword evidence="10" id="KW-0067">ATP-binding</keyword>
<evidence type="ECO:0000256" key="3">
    <source>
        <dbReference type="ARBA" id="ARBA00022723"/>
    </source>
</evidence>
<evidence type="ECO:0000256" key="16">
    <source>
        <dbReference type="ARBA" id="ARBA00042156"/>
    </source>
</evidence>
<dbReference type="Gene3D" id="1.10.8.280">
    <property type="entry name" value="ABC transporter ATPase domain-like"/>
    <property type="match status" value="1"/>
</dbReference>
<keyword evidence="11" id="KW-0267">Excision nuclease</keyword>
<evidence type="ECO:0000256" key="10">
    <source>
        <dbReference type="ARBA" id="ARBA00022840"/>
    </source>
</evidence>
<evidence type="ECO:0000259" key="17">
    <source>
        <dbReference type="PROSITE" id="PS50893"/>
    </source>
</evidence>
<keyword evidence="2" id="KW-0963">Cytoplasm</keyword>
<dbReference type="PROSITE" id="PS00211">
    <property type="entry name" value="ABC_TRANSPORTER_1"/>
    <property type="match status" value="2"/>
</dbReference>
<evidence type="ECO:0000256" key="11">
    <source>
        <dbReference type="ARBA" id="ARBA00022881"/>
    </source>
</evidence>
<comment type="similarity">
    <text evidence="14">Belongs to the ABC transporter superfamily. UvrA family.</text>
</comment>
<evidence type="ECO:0000256" key="15">
    <source>
        <dbReference type="ARBA" id="ARBA00039316"/>
    </source>
</evidence>
<feature type="domain" description="ABC transporter" evidence="17">
    <location>
        <begin position="538"/>
        <end position="878"/>
    </location>
</feature>
<proteinExistence type="inferred from homology"/>
<evidence type="ECO:0000313" key="19">
    <source>
        <dbReference type="Proteomes" id="UP001499884"/>
    </source>
</evidence>
<dbReference type="InterPro" id="IPR003439">
    <property type="entry name" value="ABC_transporter-like_ATP-bd"/>
</dbReference>